<feature type="transmembrane region" description="Helical" evidence="5">
    <location>
        <begin position="171"/>
        <end position="189"/>
    </location>
</feature>
<dbReference type="EMBL" id="JADDUC020000005">
    <property type="protein sequence ID" value="KAI1238821.1"/>
    <property type="molecule type" value="Genomic_DNA"/>
</dbReference>
<dbReference type="InterPro" id="IPR002293">
    <property type="entry name" value="AA/rel_permease1"/>
</dbReference>
<feature type="transmembrane region" description="Helical" evidence="5">
    <location>
        <begin position="436"/>
        <end position="460"/>
    </location>
</feature>
<organism evidence="6">
    <name type="scientific">Lamprotornis superbus</name>
    <dbReference type="NCBI Taxonomy" id="245042"/>
    <lineage>
        <taxon>Eukaryota</taxon>
        <taxon>Metazoa</taxon>
        <taxon>Chordata</taxon>
        <taxon>Craniata</taxon>
        <taxon>Vertebrata</taxon>
        <taxon>Euteleostomi</taxon>
        <taxon>Archelosauria</taxon>
        <taxon>Archosauria</taxon>
        <taxon>Dinosauria</taxon>
        <taxon>Saurischia</taxon>
        <taxon>Theropoda</taxon>
        <taxon>Coelurosauria</taxon>
        <taxon>Aves</taxon>
        <taxon>Neognathae</taxon>
        <taxon>Neoaves</taxon>
        <taxon>Telluraves</taxon>
        <taxon>Australaves</taxon>
        <taxon>Passeriformes</taxon>
        <taxon>Sturnidae</taxon>
        <taxon>Lamprotornis</taxon>
    </lineage>
</organism>
<dbReference type="EMBL" id="JADDUC010000035">
    <property type="protein sequence ID" value="KAG0122577.1"/>
    <property type="molecule type" value="Genomic_DNA"/>
</dbReference>
<dbReference type="Gene3D" id="1.20.1740.10">
    <property type="entry name" value="Amino acid/polyamine transporter I"/>
    <property type="match status" value="1"/>
</dbReference>
<dbReference type="GO" id="GO:0015179">
    <property type="term" value="F:L-amino acid transmembrane transporter activity"/>
    <property type="evidence" value="ECO:0007669"/>
    <property type="project" value="TreeGrafter"/>
</dbReference>
<reference evidence="6" key="1">
    <citation type="submission" date="2020-10" db="EMBL/GenBank/DDBJ databases">
        <title>Feather gene expression reveals the developmental basis of iridescence in African starlings.</title>
        <authorList>
            <person name="Rubenstein D.R."/>
        </authorList>
    </citation>
    <scope>NUCLEOTIDE SEQUENCE</scope>
    <source>
        <strain evidence="6">SS15</strain>
        <tissue evidence="6">Liver</tissue>
    </source>
</reference>
<accession>A0A835TY38</accession>
<dbReference type="OrthoDB" id="10062876at2759"/>
<feature type="transmembrane region" description="Helical" evidence="5">
    <location>
        <begin position="321"/>
        <end position="342"/>
    </location>
</feature>
<keyword evidence="3 5" id="KW-1133">Transmembrane helix</keyword>
<dbReference type="PANTHER" id="PTHR11785">
    <property type="entry name" value="AMINO ACID TRANSPORTER"/>
    <property type="match status" value="1"/>
</dbReference>
<feature type="transmembrane region" description="Helical" evidence="5">
    <location>
        <begin position="516"/>
        <end position="533"/>
    </location>
</feature>
<feature type="transmembrane region" description="Helical" evidence="5">
    <location>
        <begin position="545"/>
        <end position="566"/>
    </location>
</feature>
<evidence type="ECO:0000313" key="7">
    <source>
        <dbReference type="EMBL" id="KAI1238821.1"/>
    </source>
</evidence>
<feature type="transmembrane region" description="Helical" evidence="5">
    <location>
        <begin position="572"/>
        <end position="590"/>
    </location>
</feature>
<reference evidence="7 8" key="2">
    <citation type="journal article" date="2021" name="J. Hered.">
        <title>Feather Gene Expression Elucidates the Developmental Basis of Plumage Iridescence in African Starlings.</title>
        <authorList>
            <person name="Rubenstein D.R."/>
            <person name="Corvelo A."/>
            <person name="MacManes M.D."/>
            <person name="Maia R."/>
            <person name="Narzisi G."/>
            <person name="Rousaki A."/>
            <person name="Vandenabeele P."/>
            <person name="Shawkey M.D."/>
            <person name="Solomon J."/>
        </authorList>
    </citation>
    <scope>NUCLEOTIDE SEQUENCE [LARGE SCALE GENOMIC DNA]</scope>
    <source>
        <strain evidence="7">SS15</strain>
    </source>
</reference>
<feature type="transmembrane region" description="Helical" evidence="5">
    <location>
        <begin position="279"/>
        <end position="301"/>
    </location>
</feature>
<evidence type="ECO:0000256" key="5">
    <source>
        <dbReference type="SAM" id="Phobius"/>
    </source>
</evidence>
<evidence type="ECO:0008006" key="9">
    <source>
        <dbReference type="Google" id="ProtNLM"/>
    </source>
</evidence>
<evidence type="ECO:0000313" key="6">
    <source>
        <dbReference type="EMBL" id="KAG0122577.1"/>
    </source>
</evidence>
<sequence length="623" mass="69327">MCHKARQLSEIQLWLSLGPCVGTEKSFEASFRTRQEHKKAQSIGAGSQSFANKTDKAEHLTVTTCSGVESTDFRDTQREVNVWGLVEPWLLETEGPRTITKGCSELMCESNIHSASVLSTVAPALGWGFQTPLRVTDMILPSRLSPPSPVLKAMGKDKKEEAVFLRKKITLLRAFSLLIGSMVGSGIFISPKGVLQNSGSVGFSLVVWFSCGLLSMFGALCYAELGTRITKSGGHYIYILETLGPLPSFLFLWAEFFAIRPANSAVVSLAFGRYMLEPFFAPCAAPVPAVKLISLLGYYMVLTLNSWSVTWSARLQTALSIVKLLALALIIVPGMMLLAQGHTENFQDAFDRQSLVLDKLPLAFYAGMFAYSGWFQTSFVREELVKPERNIPLAVIVSVIMVIVGYMLTNVSYYTVLGTQDVLASPASFVQRAFKSLISVVPVLVALSCFGTLNGGIFTFSRTLFVASREGQWPPLFSMIHIRRHTPLPAVMLMFPLVTVMVCIGDIYHLLNFFSFSRWLFIGLATLGLIVHRHRHPELHSPFKVPLFVPVSFTIICLFTVAMSFYSDPVSISIGCTMVLSGFPVYYLIIHRQMSDRCRNLFYYLTHKLQLLLEVVQQEIKTY</sequence>
<evidence type="ECO:0000256" key="2">
    <source>
        <dbReference type="ARBA" id="ARBA00022692"/>
    </source>
</evidence>
<comment type="subcellular location">
    <subcellularLocation>
        <location evidence="1">Membrane</location>
        <topology evidence="1">Multi-pass membrane protein</topology>
    </subcellularLocation>
</comment>
<dbReference type="FunFam" id="1.20.1740.10:FF:000057">
    <property type="entry name" value="Cystine/glutamate transporter"/>
    <property type="match status" value="1"/>
</dbReference>
<feature type="transmembrane region" description="Helical" evidence="5">
    <location>
        <begin position="392"/>
        <end position="416"/>
    </location>
</feature>
<dbReference type="Pfam" id="PF13520">
    <property type="entry name" value="AA_permease_2"/>
    <property type="match status" value="1"/>
</dbReference>
<name>A0A835TY38_9PASS</name>
<keyword evidence="2 5" id="KW-0812">Transmembrane</keyword>
<dbReference type="GO" id="GO:0016020">
    <property type="term" value="C:membrane"/>
    <property type="evidence" value="ECO:0007669"/>
    <property type="project" value="UniProtKB-SubCell"/>
</dbReference>
<dbReference type="PANTHER" id="PTHR11785:SF533">
    <property type="entry name" value="CYSTINE_GLUTAMATE TRANSPORTER"/>
    <property type="match status" value="1"/>
</dbReference>
<keyword evidence="8" id="KW-1185">Reference proteome</keyword>
<protein>
    <recommendedName>
        <fullName evidence="9">Cystine/glutamate transporter</fullName>
    </recommendedName>
</protein>
<feature type="transmembrane region" description="Helical" evidence="5">
    <location>
        <begin position="201"/>
        <end position="223"/>
    </location>
</feature>
<keyword evidence="4 5" id="KW-0472">Membrane</keyword>
<feature type="transmembrane region" description="Helical" evidence="5">
    <location>
        <begin position="488"/>
        <end position="510"/>
    </location>
</feature>
<feature type="transmembrane region" description="Helical" evidence="5">
    <location>
        <begin position="362"/>
        <end position="380"/>
    </location>
</feature>
<evidence type="ECO:0000256" key="3">
    <source>
        <dbReference type="ARBA" id="ARBA00022989"/>
    </source>
</evidence>
<dbReference type="AlphaFoldDB" id="A0A835TY38"/>
<proteinExistence type="predicted"/>
<dbReference type="InterPro" id="IPR050598">
    <property type="entry name" value="AminoAcid_Transporter"/>
</dbReference>
<feature type="transmembrane region" description="Helical" evidence="5">
    <location>
        <begin position="235"/>
        <end position="259"/>
    </location>
</feature>
<dbReference type="Proteomes" id="UP000618051">
    <property type="component" value="Unassembled WGS sequence"/>
</dbReference>
<evidence type="ECO:0000256" key="4">
    <source>
        <dbReference type="ARBA" id="ARBA00023136"/>
    </source>
</evidence>
<evidence type="ECO:0000313" key="8">
    <source>
        <dbReference type="Proteomes" id="UP000618051"/>
    </source>
</evidence>
<gene>
    <name evidence="7" type="ORF">IHE44_0011911</name>
    <name evidence="6" type="ORF">IHE44_008879</name>
</gene>
<comment type="caution">
    <text evidence="6">The sequence shown here is derived from an EMBL/GenBank/DDBJ whole genome shotgun (WGS) entry which is preliminary data.</text>
</comment>
<reference evidence="7" key="3">
    <citation type="submission" date="2022-01" db="EMBL/GenBank/DDBJ databases">
        <authorList>
            <person name="Rubenstein D.R."/>
        </authorList>
    </citation>
    <scope>NUCLEOTIDE SEQUENCE</scope>
    <source>
        <strain evidence="7">SS15</strain>
        <tissue evidence="7">Liver</tissue>
    </source>
</reference>
<evidence type="ECO:0000256" key="1">
    <source>
        <dbReference type="ARBA" id="ARBA00004141"/>
    </source>
</evidence>